<dbReference type="InterPro" id="IPR002306">
    <property type="entry name" value="Trp-tRNA-ligase"/>
</dbReference>
<keyword evidence="4 9" id="KW-0547">Nucleotide-binding</keyword>
<dbReference type="EC" id="6.1.1.2" evidence="2 8"/>
<dbReference type="Proteomes" id="UP001549146">
    <property type="component" value="Unassembled WGS sequence"/>
</dbReference>
<dbReference type="RefSeq" id="WP_354506456.1">
    <property type="nucleotide sequence ID" value="NZ_JBEPMO010000002.1"/>
</dbReference>
<organism evidence="10 11">
    <name type="scientific">Moheibacter stercoris</name>
    <dbReference type="NCBI Taxonomy" id="1628251"/>
    <lineage>
        <taxon>Bacteria</taxon>
        <taxon>Pseudomonadati</taxon>
        <taxon>Bacteroidota</taxon>
        <taxon>Flavobacteriia</taxon>
        <taxon>Flavobacteriales</taxon>
        <taxon>Weeksellaceae</taxon>
        <taxon>Moheibacter</taxon>
    </lineage>
</organism>
<keyword evidence="6 9" id="KW-0648">Protein biosynthesis</keyword>
<evidence type="ECO:0000256" key="2">
    <source>
        <dbReference type="ARBA" id="ARBA00013161"/>
    </source>
</evidence>
<comment type="caution">
    <text evidence="10">The sequence shown here is derived from an EMBL/GenBank/DDBJ whole genome shotgun (WGS) entry which is preliminary data.</text>
</comment>
<reference evidence="10 11" key="1">
    <citation type="submission" date="2024-06" db="EMBL/GenBank/DDBJ databases">
        <title>Genomic Encyclopedia of Type Strains, Phase IV (KMG-IV): sequencing the most valuable type-strain genomes for metagenomic binning, comparative biology and taxonomic classification.</title>
        <authorList>
            <person name="Goeker M."/>
        </authorList>
    </citation>
    <scope>NUCLEOTIDE SEQUENCE [LARGE SCALE GENOMIC DNA]</scope>
    <source>
        <strain evidence="10 11">DSM 29388</strain>
    </source>
</reference>
<keyword evidence="3 9" id="KW-0436">Ligase</keyword>
<proteinExistence type="inferred from homology"/>
<keyword evidence="7 9" id="KW-0030">Aminoacyl-tRNA synthetase</keyword>
<evidence type="ECO:0000256" key="4">
    <source>
        <dbReference type="ARBA" id="ARBA00022741"/>
    </source>
</evidence>
<sequence>MPRVLTGVQATGTPHIGNILGAIYPAIDLANSSTDDSFIFIADLHALTQIKDPEVLKQNTYEVAACWLALGLDTEKAVFYRQSDVPQVSELMWYLLNYFPFQRLTLAHSFKDKQDYLSDVNAGLFTYPILMAADILMYDADVVPVGKDQLQHLEITRDVAERFNRQMGETFVLPYAKISEEVMIVPGTDGEKMSKSRNNYLNIFLSEKELKKQVMSIQTDSTPLEDPKNPETDNVFALYKLVATPEQIEEMRQNYLNGGYGYGHAKNALLEVLIEKYAEPRRKFAELLNDRALLDAYLENGAVRAAAVGDKVLRRVREKIGLKI</sequence>
<evidence type="ECO:0000256" key="8">
    <source>
        <dbReference type="NCBIfam" id="TIGR00233"/>
    </source>
</evidence>
<evidence type="ECO:0000256" key="6">
    <source>
        <dbReference type="ARBA" id="ARBA00022917"/>
    </source>
</evidence>
<dbReference type="PANTHER" id="PTHR43766">
    <property type="entry name" value="TRYPTOPHAN--TRNA LIGASE, MITOCHONDRIAL"/>
    <property type="match status" value="1"/>
</dbReference>
<dbReference type="Gene3D" id="3.40.50.620">
    <property type="entry name" value="HUPs"/>
    <property type="match status" value="1"/>
</dbReference>
<dbReference type="InterPro" id="IPR014729">
    <property type="entry name" value="Rossmann-like_a/b/a_fold"/>
</dbReference>
<gene>
    <name evidence="10" type="ORF">ABID46_000406</name>
</gene>
<accession>A0ABV2LTJ2</accession>
<keyword evidence="11" id="KW-1185">Reference proteome</keyword>
<dbReference type="InterPro" id="IPR002305">
    <property type="entry name" value="aa-tRNA-synth_Ic"/>
</dbReference>
<dbReference type="InterPro" id="IPR050203">
    <property type="entry name" value="Trp-tRNA_synthetase"/>
</dbReference>
<evidence type="ECO:0000256" key="7">
    <source>
        <dbReference type="ARBA" id="ARBA00023146"/>
    </source>
</evidence>
<dbReference type="SUPFAM" id="SSF52374">
    <property type="entry name" value="Nucleotidylyl transferase"/>
    <property type="match status" value="1"/>
</dbReference>
<dbReference type="Pfam" id="PF00579">
    <property type="entry name" value="tRNA-synt_1b"/>
    <property type="match status" value="1"/>
</dbReference>
<dbReference type="NCBIfam" id="TIGR00233">
    <property type="entry name" value="trpS"/>
    <property type="match status" value="1"/>
</dbReference>
<dbReference type="EMBL" id="JBEPMO010000002">
    <property type="protein sequence ID" value="MET3730847.1"/>
    <property type="molecule type" value="Genomic_DNA"/>
</dbReference>
<evidence type="ECO:0000256" key="3">
    <source>
        <dbReference type="ARBA" id="ARBA00022598"/>
    </source>
</evidence>
<keyword evidence="5 9" id="KW-0067">ATP-binding</keyword>
<protein>
    <recommendedName>
        <fullName evidence="2 8">Tryptophan--tRNA ligase</fullName>
        <ecNumber evidence="2 8">6.1.1.2</ecNumber>
    </recommendedName>
</protein>
<dbReference type="CDD" id="cd00806">
    <property type="entry name" value="TrpRS_core"/>
    <property type="match status" value="1"/>
</dbReference>
<evidence type="ECO:0000256" key="9">
    <source>
        <dbReference type="RuleBase" id="RU363036"/>
    </source>
</evidence>
<name>A0ABV2LTJ2_9FLAO</name>
<dbReference type="PRINTS" id="PR01039">
    <property type="entry name" value="TRNASYNTHTRP"/>
</dbReference>
<evidence type="ECO:0000313" key="10">
    <source>
        <dbReference type="EMBL" id="MET3730847.1"/>
    </source>
</evidence>
<evidence type="ECO:0000256" key="5">
    <source>
        <dbReference type="ARBA" id="ARBA00022840"/>
    </source>
</evidence>
<comment type="similarity">
    <text evidence="1 9">Belongs to the class-I aminoacyl-tRNA synthetase family.</text>
</comment>
<dbReference type="GO" id="GO:0004830">
    <property type="term" value="F:tryptophan-tRNA ligase activity"/>
    <property type="evidence" value="ECO:0007669"/>
    <property type="project" value="UniProtKB-EC"/>
</dbReference>
<dbReference type="PANTHER" id="PTHR43766:SF1">
    <property type="entry name" value="TRYPTOPHAN--TRNA LIGASE, MITOCHONDRIAL"/>
    <property type="match status" value="1"/>
</dbReference>
<evidence type="ECO:0000256" key="1">
    <source>
        <dbReference type="ARBA" id="ARBA00005594"/>
    </source>
</evidence>
<evidence type="ECO:0000313" key="11">
    <source>
        <dbReference type="Proteomes" id="UP001549146"/>
    </source>
</evidence>
<dbReference type="Gene3D" id="1.10.240.10">
    <property type="entry name" value="Tyrosyl-Transfer RNA Synthetase"/>
    <property type="match status" value="1"/>
</dbReference>